<gene>
    <name evidence="1" type="ORF">HRG_03283</name>
</gene>
<proteinExistence type="predicted"/>
<evidence type="ECO:0000313" key="1">
    <source>
        <dbReference type="EMBL" id="KAH0965267.1"/>
    </source>
</evidence>
<name>A0A9P8N1M3_9HYPO</name>
<evidence type="ECO:0000313" key="2">
    <source>
        <dbReference type="Proteomes" id="UP000824596"/>
    </source>
</evidence>
<comment type="caution">
    <text evidence="1">The sequence shown here is derived from an EMBL/GenBank/DDBJ whole genome shotgun (WGS) entry which is preliminary data.</text>
</comment>
<sequence>MACKNDRKQHVDLLATLGCKLQAAVDESDRQQHADITGDSRIGMLI</sequence>
<organism evidence="1 2">
    <name type="scientific">Hirsutella rhossiliensis</name>
    <dbReference type="NCBI Taxonomy" id="111463"/>
    <lineage>
        <taxon>Eukaryota</taxon>
        <taxon>Fungi</taxon>
        <taxon>Dikarya</taxon>
        <taxon>Ascomycota</taxon>
        <taxon>Pezizomycotina</taxon>
        <taxon>Sordariomycetes</taxon>
        <taxon>Hypocreomycetidae</taxon>
        <taxon>Hypocreales</taxon>
        <taxon>Ophiocordycipitaceae</taxon>
        <taxon>Hirsutella</taxon>
    </lineage>
</organism>
<dbReference type="GeneID" id="68352412"/>
<dbReference type="AlphaFoldDB" id="A0A9P8N1M3"/>
<dbReference type="EMBL" id="JAIZPD010000003">
    <property type="protein sequence ID" value="KAH0965267.1"/>
    <property type="molecule type" value="Genomic_DNA"/>
</dbReference>
<dbReference type="RefSeq" id="XP_044722780.1">
    <property type="nucleotide sequence ID" value="XM_044861754.1"/>
</dbReference>
<keyword evidence="2" id="KW-1185">Reference proteome</keyword>
<dbReference type="Proteomes" id="UP000824596">
    <property type="component" value="Unassembled WGS sequence"/>
</dbReference>
<accession>A0A9P8N1M3</accession>
<reference evidence="1" key="1">
    <citation type="submission" date="2021-09" db="EMBL/GenBank/DDBJ databases">
        <title>A high-quality genome of the endoparasitic fungus Hirsutella rhossiliensis with a comparison of Hirsutella genomes reveals transposable elements contributing to genome size variation.</title>
        <authorList>
            <person name="Lin R."/>
            <person name="Jiao Y."/>
            <person name="Sun X."/>
            <person name="Ling J."/>
            <person name="Xie B."/>
            <person name="Cheng X."/>
        </authorList>
    </citation>
    <scope>NUCLEOTIDE SEQUENCE</scope>
    <source>
        <strain evidence="1">HR02</strain>
    </source>
</reference>
<protein>
    <submittedName>
        <fullName evidence="1">Uncharacterized protein</fullName>
    </submittedName>
</protein>